<comment type="catalytic activity">
    <reaction evidence="1">
        <text>[protein]-peptidylproline (omega=180) = [protein]-peptidylproline (omega=0)</text>
        <dbReference type="Rhea" id="RHEA:16237"/>
        <dbReference type="Rhea" id="RHEA-COMP:10747"/>
        <dbReference type="Rhea" id="RHEA-COMP:10748"/>
        <dbReference type="ChEBI" id="CHEBI:83833"/>
        <dbReference type="ChEBI" id="CHEBI:83834"/>
        <dbReference type="EC" id="5.2.1.8"/>
    </reaction>
</comment>
<evidence type="ECO:0000313" key="4">
    <source>
        <dbReference type="EMBL" id="MBZ3874815.1"/>
    </source>
</evidence>
<proteinExistence type="inferred from homology"/>
<accession>A0AA41SVV9</accession>
<dbReference type="PANTHER" id="PTHR11071:SF490">
    <property type="entry name" value="PEPTIDYL-PROLYL CIS-TRANS ISOMERASE A"/>
    <property type="match status" value="1"/>
</dbReference>
<keyword evidence="1" id="KW-0697">Rotamase</keyword>
<name>A0AA41SVV9_SCICA</name>
<reference evidence="4" key="1">
    <citation type="submission" date="2020-03" db="EMBL/GenBank/DDBJ databases">
        <title>Studies in the Genomics of Life Span.</title>
        <authorList>
            <person name="Glass D."/>
        </authorList>
    </citation>
    <scope>NUCLEOTIDE SEQUENCE</scope>
    <source>
        <strain evidence="4">SUZIE</strain>
        <tissue evidence="4">Muscle</tissue>
    </source>
</reference>
<comment type="function">
    <text evidence="1">PPIases accelerate the folding of proteins. It catalyzes the cis-trans isomerization of proline imidic peptide bonds in oligopeptides.</text>
</comment>
<protein>
    <recommendedName>
        <fullName evidence="1">Peptidyl-prolyl cis-trans isomerase</fullName>
        <shortName evidence="1">PPIase</shortName>
        <ecNumber evidence="1">5.2.1.8</ecNumber>
    </recommendedName>
</protein>
<dbReference type="InterPro" id="IPR029000">
    <property type="entry name" value="Cyclophilin-like_dom_sf"/>
</dbReference>
<evidence type="ECO:0000256" key="1">
    <source>
        <dbReference type="RuleBase" id="RU363019"/>
    </source>
</evidence>
<evidence type="ECO:0000313" key="5">
    <source>
        <dbReference type="Proteomes" id="UP001166674"/>
    </source>
</evidence>
<evidence type="ECO:0000259" key="3">
    <source>
        <dbReference type="PROSITE" id="PS50072"/>
    </source>
</evidence>
<organism evidence="4 5">
    <name type="scientific">Sciurus carolinensis</name>
    <name type="common">Eastern gray squirrel</name>
    <dbReference type="NCBI Taxonomy" id="30640"/>
    <lineage>
        <taxon>Eukaryota</taxon>
        <taxon>Metazoa</taxon>
        <taxon>Chordata</taxon>
        <taxon>Craniata</taxon>
        <taxon>Vertebrata</taxon>
        <taxon>Euteleostomi</taxon>
        <taxon>Mammalia</taxon>
        <taxon>Eutheria</taxon>
        <taxon>Euarchontoglires</taxon>
        <taxon>Glires</taxon>
        <taxon>Rodentia</taxon>
        <taxon>Sciuromorpha</taxon>
        <taxon>Sciuridae</taxon>
        <taxon>Sciurinae</taxon>
        <taxon>Sciurini</taxon>
        <taxon>Sciurus</taxon>
    </lineage>
</organism>
<dbReference type="EC" id="5.2.1.8" evidence="1"/>
<dbReference type="PANTHER" id="PTHR11071">
    <property type="entry name" value="PEPTIDYL-PROLYL CIS-TRANS ISOMERASE"/>
    <property type="match status" value="1"/>
</dbReference>
<dbReference type="Proteomes" id="UP001166674">
    <property type="component" value="Unassembled WGS sequence"/>
</dbReference>
<dbReference type="AlphaFoldDB" id="A0AA41SVV9"/>
<dbReference type="PROSITE" id="PS50072">
    <property type="entry name" value="CSA_PPIASE_2"/>
    <property type="match status" value="1"/>
</dbReference>
<dbReference type="GO" id="GO:0016018">
    <property type="term" value="F:cyclosporin A binding"/>
    <property type="evidence" value="ECO:0007669"/>
    <property type="project" value="TreeGrafter"/>
</dbReference>
<dbReference type="PRINTS" id="PR00153">
    <property type="entry name" value="CSAPPISMRASE"/>
</dbReference>
<dbReference type="GO" id="GO:0006457">
    <property type="term" value="P:protein folding"/>
    <property type="evidence" value="ECO:0007669"/>
    <property type="project" value="TreeGrafter"/>
</dbReference>
<feature type="compositionally biased region" description="Basic residues" evidence="2">
    <location>
        <begin position="223"/>
        <end position="239"/>
    </location>
</feature>
<feature type="domain" description="PPIase cyclophilin-type" evidence="3">
    <location>
        <begin position="7"/>
        <end position="201"/>
    </location>
</feature>
<dbReference type="GO" id="GO:0005737">
    <property type="term" value="C:cytoplasm"/>
    <property type="evidence" value="ECO:0007669"/>
    <property type="project" value="TreeGrafter"/>
</dbReference>
<dbReference type="GO" id="GO:0003755">
    <property type="term" value="F:peptidyl-prolyl cis-trans isomerase activity"/>
    <property type="evidence" value="ECO:0007669"/>
    <property type="project" value="UniProtKB-UniRule"/>
</dbReference>
<dbReference type="SUPFAM" id="SSF50891">
    <property type="entry name" value="Cyclophilin-like"/>
    <property type="match status" value="1"/>
</dbReference>
<dbReference type="Pfam" id="PF00160">
    <property type="entry name" value="Pro_isomerase"/>
    <property type="match status" value="1"/>
</dbReference>
<evidence type="ECO:0000256" key="2">
    <source>
        <dbReference type="SAM" id="MobiDB-lite"/>
    </source>
</evidence>
<dbReference type="InterPro" id="IPR002130">
    <property type="entry name" value="Cyclophilin-type_PPIase_dom"/>
</dbReference>
<comment type="similarity">
    <text evidence="1">Belongs to the cyclophilin-type PPIase family.</text>
</comment>
<gene>
    <name evidence="4" type="ORF">SUZIE_129795</name>
</gene>
<keyword evidence="5" id="KW-1185">Reference proteome</keyword>
<keyword evidence="1 4" id="KW-0413">Isomerase</keyword>
<dbReference type="EMBL" id="JAATJV010234900">
    <property type="protein sequence ID" value="MBZ3874815.1"/>
    <property type="molecule type" value="Genomic_DNA"/>
</dbReference>
<comment type="caution">
    <text evidence="4">The sequence shown here is derived from an EMBL/GenBank/DDBJ whole genome shotgun (WGS) entry which is preliminary data.</text>
</comment>
<sequence>MVNPTMFFDIAIDGKLLGCISFKVFAGKVPKAAEKFCALSTGKKRFGCKGSCFHRIIPGFMCQGGDFTCHNGTGGKFIYGEKFDDEDFILKHSGPGIFLWQMLGQTQMVPSFSAALPRLRGWMASLWSLGSLSAEDTVQERAEELGLEVNPELVELDEEVWDREGREFKEEFGEDSEPEEAELAHKLQNLKVKAPAPAFHPLALEKLKFSVTKTVVSPLQETKKRRRRRRIRMEKKKKKKEEEEEEEEEGGGGRGKGERRRKEKRQEIDDDDDDDERRRRRRR</sequence>
<feature type="region of interest" description="Disordered" evidence="2">
    <location>
        <begin position="218"/>
        <end position="283"/>
    </location>
</feature>
<dbReference type="Gene3D" id="2.40.100.10">
    <property type="entry name" value="Cyclophilin-like"/>
    <property type="match status" value="1"/>
</dbReference>